<evidence type="ECO:0000256" key="1">
    <source>
        <dbReference type="SAM" id="MobiDB-lite"/>
    </source>
</evidence>
<protein>
    <submittedName>
        <fullName evidence="2">Flagellar assembly protein FliX</fullName>
    </submittedName>
</protein>
<name>A0A178MPN0_9PROT</name>
<organism evidence="2 3">
    <name type="scientific">Magnetospirillum moscoviense</name>
    <dbReference type="NCBI Taxonomy" id="1437059"/>
    <lineage>
        <taxon>Bacteria</taxon>
        <taxon>Pseudomonadati</taxon>
        <taxon>Pseudomonadota</taxon>
        <taxon>Alphaproteobacteria</taxon>
        <taxon>Rhodospirillales</taxon>
        <taxon>Rhodospirillaceae</taxon>
        <taxon>Magnetospirillum</taxon>
    </lineage>
</organism>
<keyword evidence="2" id="KW-0969">Cilium</keyword>
<dbReference type="GO" id="GO:0044781">
    <property type="term" value="P:bacterial-type flagellum organization"/>
    <property type="evidence" value="ECO:0007669"/>
    <property type="project" value="InterPro"/>
</dbReference>
<proteinExistence type="predicted"/>
<keyword evidence="2" id="KW-0282">Flagellum</keyword>
<dbReference type="OrthoDB" id="8005693at2"/>
<reference evidence="2 3" key="1">
    <citation type="submission" date="2016-04" db="EMBL/GenBank/DDBJ databases">
        <title>Draft genome sequence of freshwater magnetotactic bacteria Magnetospirillum marisnigri SP-1 and Magnetospirillum moscoviense BB-1.</title>
        <authorList>
            <person name="Koziaeva V."/>
            <person name="Dziuba M.V."/>
            <person name="Ivanov T.M."/>
            <person name="Kuznetsov B."/>
            <person name="Grouzdev D.S."/>
        </authorList>
    </citation>
    <scope>NUCLEOTIDE SEQUENCE [LARGE SCALE GENOMIC DNA]</scope>
    <source>
        <strain evidence="2 3">BB-1</strain>
    </source>
</reference>
<comment type="caution">
    <text evidence="2">The sequence shown here is derived from an EMBL/GenBank/DDBJ whole genome shotgun (WGS) entry which is preliminary data.</text>
</comment>
<dbReference type="InterPro" id="IPR019704">
    <property type="entry name" value="Flagellar_assmbl_FliX_class2"/>
</dbReference>
<dbReference type="Pfam" id="PF10768">
    <property type="entry name" value="FliX"/>
    <property type="match status" value="1"/>
</dbReference>
<dbReference type="EMBL" id="LWQU01000135">
    <property type="protein sequence ID" value="OAN50772.1"/>
    <property type="molecule type" value="Genomic_DNA"/>
</dbReference>
<feature type="compositionally biased region" description="Gly residues" evidence="1">
    <location>
        <begin position="1"/>
        <end position="12"/>
    </location>
</feature>
<sequence length="144" mass="15248">MKVSGVGSGAPAGGARKTDKADGKKGEFKRVLVDAMGAGEETHAADGASSISVVEGALMIQDVGGATDREARQRLVRHGEELLDKLEEIRHGLLLGTVPVEKLEALASSVRSRREACPDPRLAALLDEIELRAEVEIAKLTRGR</sequence>
<dbReference type="STRING" id="1437059.A6A05_11670"/>
<evidence type="ECO:0000313" key="3">
    <source>
        <dbReference type="Proteomes" id="UP000078543"/>
    </source>
</evidence>
<keyword evidence="2" id="KW-0966">Cell projection</keyword>
<feature type="region of interest" description="Disordered" evidence="1">
    <location>
        <begin position="1"/>
        <end position="24"/>
    </location>
</feature>
<evidence type="ECO:0000313" key="2">
    <source>
        <dbReference type="EMBL" id="OAN50772.1"/>
    </source>
</evidence>
<dbReference type="Proteomes" id="UP000078543">
    <property type="component" value="Unassembled WGS sequence"/>
</dbReference>
<dbReference type="RefSeq" id="WP_068499932.1">
    <property type="nucleotide sequence ID" value="NZ_LWQU01000135.1"/>
</dbReference>
<keyword evidence="3" id="KW-1185">Reference proteome</keyword>
<gene>
    <name evidence="2" type="ORF">A6A05_11670</name>
</gene>
<dbReference type="AlphaFoldDB" id="A0A178MPN0"/>
<accession>A0A178MPN0</accession>